<dbReference type="SUPFAM" id="SSF53756">
    <property type="entry name" value="UDP-Glycosyltransferase/glycogen phosphorylase"/>
    <property type="match status" value="1"/>
</dbReference>
<dbReference type="GO" id="GO:0009718">
    <property type="term" value="P:anthocyanin-containing compound biosynthetic process"/>
    <property type="evidence" value="ECO:0007669"/>
    <property type="project" value="UniProtKB-ARBA"/>
</dbReference>
<dbReference type="PANTHER" id="PTHR48049">
    <property type="entry name" value="GLYCOSYLTRANSFERASE"/>
    <property type="match status" value="1"/>
</dbReference>
<dbReference type="AlphaFoldDB" id="A0A022RLU9"/>
<comment type="pathway">
    <text evidence="1">Pigment biosynthesis; anthocyanin biosynthesis.</text>
</comment>
<dbReference type="Gene3D" id="3.40.50.2000">
    <property type="entry name" value="Glycogen Phosphorylase B"/>
    <property type="match status" value="2"/>
</dbReference>
<dbReference type="KEGG" id="egt:105954009"/>
<organism evidence="7 8">
    <name type="scientific">Erythranthe guttata</name>
    <name type="common">Yellow monkey flower</name>
    <name type="synonym">Mimulus guttatus</name>
    <dbReference type="NCBI Taxonomy" id="4155"/>
    <lineage>
        <taxon>Eukaryota</taxon>
        <taxon>Viridiplantae</taxon>
        <taxon>Streptophyta</taxon>
        <taxon>Embryophyta</taxon>
        <taxon>Tracheophyta</taxon>
        <taxon>Spermatophyta</taxon>
        <taxon>Magnoliopsida</taxon>
        <taxon>eudicotyledons</taxon>
        <taxon>Gunneridae</taxon>
        <taxon>Pentapetalae</taxon>
        <taxon>asterids</taxon>
        <taxon>lamiids</taxon>
        <taxon>Lamiales</taxon>
        <taxon>Phrymaceae</taxon>
        <taxon>Erythranthe</taxon>
    </lineage>
</organism>
<dbReference type="InterPro" id="IPR050481">
    <property type="entry name" value="UDP-glycosyltransf_plant"/>
</dbReference>
<evidence type="ECO:0000256" key="1">
    <source>
        <dbReference type="ARBA" id="ARBA00004935"/>
    </source>
</evidence>
<keyword evidence="8" id="KW-1185">Reference proteome</keyword>
<dbReference type="FunFam" id="3.40.50.2000:FF:000087">
    <property type="entry name" value="Glycosyltransferase"/>
    <property type="match status" value="1"/>
</dbReference>
<evidence type="ECO:0000256" key="3">
    <source>
        <dbReference type="ARBA" id="ARBA00022676"/>
    </source>
</evidence>
<evidence type="ECO:0000256" key="6">
    <source>
        <dbReference type="RuleBase" id="RU362057"/>
    </source>
</evidence>
<dbReference type="GO" id="GO:0035251">
    <property type="term" value="F:UDP-glucosyltransferase activity"/>
    <property type="evidence" value="ECO:0000318"/>
    <property type="project" value="GO_Central"/>
</dbReference>
<dbReference type="Proteomes" id="UP000030748">
    <property type="component" value="Unassembled WGS sequence"/>
</dbReference>
<dbReference type="EMBL" id="KI630370">
    <property type="protein sequence ID" value="EYU41034.1"/>
    <property type="molecule type" value="Genomic_DNA"/>
</dbReference>
<accession>A0A022RLU9</accession>
<protein>
    <recommendedName>
        <fullName evidence="6">Glycosyltransferase</fullName>
        <ecNumber evidence="6">2.4.1.-</ecNumber>
    </recommendedName>
</protein>
<dbReference type="Pfam" id="PF00201">
    <property type="entry name" value="UDPGT"/>
    <property type="match status" value="1"/>
</dbReference>
<evidence type="ECO:0000313" key="8">
    <source>
        <dbReference type="Proteomes" id="UP000030748"/>
    </source>
</evidence>
<dbReference type="InterPro" id="IPR035595">
    <property type="entry name" value="UDP_glycos_trans_CS"/>
</dbReference>
<dbReference type="STRING" id="4155.A0A022RLU9"/>
<evidence type="ECO:0000256" key="5">
    <source>
        <dbReference type="RuleBase" id="RU003718"/>
    </source>
</evidence>
<dbReference type="InterPro" id="IPR002213">
    <property type="entry name" value="UDP_glucos_trans"/>
</dbReference>
<dbReference type="CDD" id="cd03784">
    <property type="entry name" value="GT1_Gtf-like"/>
    <property type="match status" value="1"/>
</dbReference>
<sequence length="457" mass="50479">MPSETKKLHIAMFPWIAMGHVTPFLHVGNELAKRGHTVSLLLPKKALLKLGHAADPGGSPVNFHTVKVPHVAGLPAGAETCSDIDITENNFLAMAFDAMSPEVEALLRDTIKPDVVFYDFAHWIPDLASRVGFKTVCYQIVSASCMAYGVVPARTIPKDRQLTAEELAAPPPGYPSSTVVLRRHEGMIMSFIGRDYGDIRFDERMAAALSGCDAIGIRTCAEMEGPMCDYLSEQYKKPVFLSGPVLPEVPEGPLEEKWDTWLNKFPPKSVVYCAFGSQVILKKEQFTEMVLGFEMTGLPFFIAAAKPHGVEKVEEALPEGFMERVAGRGVVHCGWVQQTQILSHDSVGCFVSHCGFGSMCESLMSDCQIVLVPRFGDQVLNARLLTAEMKVAVEVERGEMGWFSKEDLCNAVKTVMDVGSEVGDLVRRNHATWKETLVKPGFMDNYIDNFVQQLYQL</sequence>
<dbReference type="PhylomeDB" id="A0A022RLU9"/>
<dbReference type="EC" id="2.4.1.-" evidence="6"/>
<dbReference type="OrthoDB" id="5835829at2759"/>
<dbReference type="PROSITE" id="PS00375">
    <property type="entry name" value="UDPGT"/>
    <property type="match status" value="1"/>
</dbReference>
<keyword evidence="4 5" id="KW-0808">Transferase</keyword>
<dbReference type="PANTHER" id="PTHR48049:SF91">
    <property type="entry name" value="UDP-GLYCOSYLTRANSFERASE 79B7-RELATED"/>
    <property type="match status" value="1"/>
</dbReference>
<dbReference type="FunFam" id="3.40.50.2000:FF:000037">
    <property type="entry name" value="Glycosyltransferase"/>
    <property type="match status" value="1"/>
</dbReference>
<keyword evidence="3 5" id="KW-0328">Glycosyltransferase</keyword>
<comment type="similarity">
    <text evidence="2 5">Belongs to the UDP-glycosyltransferase family.</text>
</comment>
<dbReference type="eggNOG" id="KOG1192">
    <property type="taxonomic scope" value="Eukaryota"/>
</dbReference>
<gene>
    <name evidence="7" type="ORF">MIMGU_mgv1a006102mg</name>
</gene>
<evidence type="ECO:0000313" key="7">
    <source>
        <dbReference type="EMBL" id="EYU41034.1"/>
    </source>
</evidence>
<evidence type="ECO:0000256" key="4">
    <source>
        <dbReference type="ARBA" id="ARBA00022679"/>
    </source>
</evidence>
<name>A0A022RLU9_ERYGU</name>
<evidence type="ECO:0000256" key="2">
    <source>
        <dbReference type="ARBA" id="ARBA00009995"/>
    </source>
</evidence>
<proteinExistence type="inferred from homology"/>
<dbReference type="OMA" id="YERIMIG"/>
<reference evidence="7 8" key="1">
    <citation type="journal article" date="2013" name="Proc. Natl. Acad. Sci. U.S.A.">
        <title>Fine-scale variation in meiotic recombination in Mimulus inferred from population shotgun sequencing.</title>
        <authorList>
            <person name="Hellsten U."/>
            <person name="Wright K.M."/>
            <person name="Jenkins J."/>
            <person name="Shu S."/>
            <person name="Yuan Y."/>
            <person name="Wessler S.R."/>
            <person name="Schmutz J."/>
            <person name="Willis J.H."/>
            <person name="Rokhsar D.S."/>
        </authorList>
    </citation>
    <scope>NUCLEOTIDE SEQUENCE [LARGE SCALE GENOMIC DNA]</scope>
    <source>
        <strain evidence="8">cv. DUN x IM62</strain>
    </source>
</reference>